<keyword evidence="9" id="KW-0611">Plant defense</keyword>
<feature type="domain" description="Disease resistance protein winged helix" evidence="13">
    <location>
        <begin position="390"/>
        <end position="456"/>
    </location>
</feature>
<dbReference type="PANTHER" id="PTHR23155">
    <property type="entry name" value="DISEASE RESISTANCE PROTEIN RP"/>
    <property type="match status" value="1"/>
</dbReference>
<comment type="subcellular location">
    <subcellularLocation>
        <location evidence="2">Cytoplasm</location>
    </subcellularLocation>
</comment>
<dbReference type="InterPro" id="IPR055414">
    <property type="entry name" value="LRR_R13L4/SHOC2-like"/>
</dbReference>
<dbReference type="PANTHER" id="PTHR23155:SF1152">
    <property type="entry name" value="AAA+ ATPASE DOMAIN-CONTAINING PROTEIN"/>
    <property type="match status" value="1"/>
</dbReference>
<dbReference type="GO" id="GO:0005737">
    <property type="term" value="C:cytoplasm"/>
    <property type="evidence" value="ECO:0007669"/>
    <property type="project" value="UniProtKB-SubCell"/>
</dbReference>
<dbReference type="Gene3D" id="1.10.8.430">
    <property type="entry name" value="Helical domain of apoptotic protease-activating factors"/>
    <property type="match status" value="1"/>
</dbReference>
<dbReference type="InterPro" id="IPR058922">
    <property type="entry name" value="WHD_DRP"/>
</dbReference>
<evidence type="ECO:0000313" key="15">
    <source>
        <dbReference type="EMBL" id="EYU17693.1"/>
    </source>
</evidence>
<dbReference type="Pfam" id="PF00931">
    <property type="entry name" value="NB-ARC"/>
    <property type="match status" value="1"/>
</dbReference>
<reference evidence="15 16" key="1">
    <citation type="journal article" date="2013" name="Proc. Natl. Acad. Sci. U.S.A.">
        <title>Fine-scale variation in meiotic recombination in Mimulus inferred from population shotgun sequencing.</title>
        <authorList>
            <person name="Hellsten U."/>
            <person name="Wright K.M."/>
            <person name="Jenkins J."/>
            <person name="Shu S."/>
            <person name="Yuan Y."/>
            <person name="Wessler S.R."/>
            <person name="Schmutz J."/>
            <person name="Willis J.H."/>
            <person name="Rokhsar D.S."/>
        </authorList>
    </citation>
    <scope>NUCLEOTIDE SEQUENCE [LARGE SCALE GENOMIC DNA]</scope>
    <source>
        <strain evidence="16">cv. DUN x IM62</strain>
    </source>
</reference>
<evidence type="ECO:0000259" key="13">
    <source>
        <dbReference type="Pfam" id="PF23559"/>
    </source>
</evidence>
<evidence type="ECO:0000256" key="3">
    <source>
        <dbReference type="ARBA" id="ARBA00008894"/>
    </source>
</evidence>
<dbReference type="SUPFAM" id="SSF52058">
    <property type="entry name" value="L domain-like"/>
    <property type="match status" value="1"/>
</dbReference>
<evidence type="ECO:0000256" key="5">
    <source>
        <dbReference type="ARBA" id="ARBA00022614"/>
    </source>
</evidence>
<dbReference type="Gene3D" id="1.20.5.4130">
    <property type="match status" value="1"/>
</dbReference>
<evidence type="ECO:0000256" key="7">
    <source>
        <dbReference type="ARBA" id="ARBA00022737"/>
    </source>
</evidence>
<evidence type="ECO:0000313" key="16">
    <source>
        <dbReference type="Proteomes" id="UP000030748"/>
    </source>
</evidence>
<evidence type="ECO:0000256" key="2">
    <source>
        <dbReference type="ARBA" id="ARBA00004496"/>
    </source>
</evidence>
<evidence type="ECO:0000256" key="9">
    <source>
        <dbReference type="ARBA" id="ARBA00022821"/>
    </source>
</evidence>
<comment type="similarity">
    <text evidence="3">Belongs to the disease resistance NB-LRR family.</text>
</comment>
<name>A0A022PS94_ERYGU</name>
<protein>
    <submittedName>
        <fullName evidence="15">Uncharacterized protein</fullName>
    </submittedName>
</protein>
<keyword evidence="5" id="KW-0433">Leucine-rich repeat</keyword>
<dbReference type="FunFam" id="1.10.10.10:FF:000322">
    <property type="entry name" value="Probable disease resistance protein At1g63360"/>
    <property type="match status" value="1"/>
</dbReference>
<dbReference type="AlphaFoldDB" id="A0A022PS94"/>
<dbReference type="InterPro" id="IPR032675">
    <property type="entry name" value="LRR_dom_sf"/>
</dbReference>
<dbReference type="Gene3D" id="3.80.10.10">
    <property type="entry name" value="Ribonuclease Inhibitor"/>
    <property type="match status" value="1"/>
</dbReference>
<keyword evidence="8" id="KW-0547">Nucleotide-binding</keyword>
<dbReference type="InterPro" id="IPR027417">
    <property type="entry name" value="P-loop_NTPase"/>
</dbReference>
<dbReference type="GO" id="GO:0009626">
    <property type="term" value="P:plant-type hypersensitive response"/>
    <property type="evidence" value="ECO:0007669"/>
    <property type="project" value="UniProtKB-KW"/>
</dbReference>
<gene>
    <name evidence="15" type="ORF">MIMGU_mgv1a001245mg</name>
</gene>
<feature type="domain" description="NB-ARC" evidence="12">
    <location>
        <begin position="140"/>
        <end position="306"/>
    </location>
</feature>
<dbReference type="GO" id="GO:0043531">
    <property type="term" value="F:ADP binding"/>
    <property type="evidence" value="ECO:0007669"/>
    <property type="project" value="InterPro"/>
</dbReference>
<evidence type="ECO:0000256" key="4">
    <source>
        <dbReference type="ARBA" id="ARBA00022490"/>
    </source>
</evidence>
<dbReference type="Pfam" id="PF23598">
    <property type="entry name" value="LRR_14"/>
    <property type="match status" value="1"/>
</dbReference>
<dbReference type="Proteomes" id="UP000030748">
    <property type="component" value="Unassembled WGS sequence"/>
</dbReference>
<evidence type="ECO:0000256" key="10">
    <source>
        <dbReference type="ARBA" id="ARBA00022840"/>
    </source>
</evidence>
<keyword evidence="6" id="KW-0381">Hypersensitive response</keyword>
<dbReference type="Gene3D" id="3.40.50.300">
    <property type="entry name" value="P-loop containing nucleotide triphosphate hydrolases"/>
    <property type="match status" value="1"/>
</dbReference>
<feature type="domain" description="Disease resistance R13L4/SHOC-2-like LRR" evidence="14">
    <location>
        <begin position="534"/>
        <end position="797"/>
    </location>
</feature>
<dbReference type="InterPro" id="IPR042197">
    <property type="entry name" value="Apaf_helical"/>
</dbReference>
<accession>A0A022PS94</accession>
<keyword evidence="16" id="KW-1185">Reference proteome</keyword>
<dbReference type="InterPro" id="IPR002182">
    <property type="entry name" value="NB-ARC"/>
</dbReference>
<proteinExistence type="inferred from homology"/>
<keyword evidence="11" id="KW-0175">Coiled coil</keyword>
<evidence type="ECO:0000259" key="14">
    <source>
        <dbReference type="Pfam" id="PF23598"/>
    </source>
</evidence>
<sequence>MAYAAVISLKQTIEHLLYSPHVVNPVPQILQSLYEDVSSLQELLKELDSSSNTIREKVNANLDGQIRDSVYEFEDILDTHASNEKLEQEIDSFTETVKKMKKAYIEELHTEEDDDEDDGVSQRIDFSGGSESKMVGFSAQFDRVKAVLLKQDLSVTVSLNGMAGIGKTTLAKKILQDPLILSHFDRCVFVTLGPKYRFKRIAENILSQINSESDEVLVEGDDSDDEAEYDSADDMKILVVLDDVWESKIWGELVAEFPDDIHQCRFLVTTRLRQVGESYSPFLALEMPFLNKEESWELLRHKVFDEMPCPPLLEKVGKKIAENCEGLPLAIVIVGDILSESEKTVEYWNKVANREVSVFVDAYDQMFDTLYPSYEYLPQHLKSCFLYMGVFPEKYEIPLSRFTKLWDAEGFSDQDQNRRSEYIAHECLHDLLSRNLIRVQKESSYKGIKSYGQIHSSYWYLCNKVAPMKRFFHGLNSIADSLAEGIESQRRLCIRNNVLFGIKDAYDSMGSVSSARSLLCTGPYHQYPVPICFGLMLLRVLDALSIRFYEFPLEVLKLIQLRYLSLTCDGDISNSMSELRNLRWLIVDIHQRIKSPGAPSYLPMDIWHMQELEHLQITGTDLPNPCEGSLLPKLSTLLDVSARSCTKRVLERIPNLKKLGIRIELTSDNVDDQPLSCFDHISHLDKLRSLKCVVVNPGIMFDIVGPPFPLSIFPSNLAKLTLSGLGNPWEEITSISSLPYLKVLKLRCYAFRGTKWEVYDNGFPWLENLLIEDADLAQWSVGSGSFPKLKSLTMKHCYKLRELPVEFAKSLRKIDLIECNPLVLTCAKKIKEDGNLFDFSVMISDKYGWELELNF</sequence>
<evidence type="ECO:0000256" key="11">
    <source>
        <dbReference type="SAM" id="Coils"/>
    </source>
</evidence>
<feature type="coiled-coil region" evidence="11">
    <location>
        <begin position="30"/>
        <end position="103"/>
    </location>
</feature>
<evidence type="ECO:0000259" key="12">
    <source>
        <dbReference type="Pfam" id="PF00931"/>
    </source>
</evidence>
<evidence type="ECO:0000256" key="8">
    <source>
        <dbReference type="ARBA" id="ARBA00022741"/>
    </source>
</evidence>
<dbReference type="InterPro" id="IPR044974">
    <property type="entry name" value="Disease_R_plants"/>
</dbReference>
<keyword evidence="7" id="KW-0677">Repeat</keyword>
<dbReference type="GO" id="GO:0005524">
    <property type="term" value="F:ATP binding"/>
    <property type="evidence" value="ECO:0007669"/>
    <property type="project" value="UniProtKB-KW"/>
</dbReference>
<dbReference type="PRINTS" id="PR00364">
    <property type="entry name" value="DISEASERSIST"/>
</dbReference>
<dbReference type="EMBL" id="KI632363">
    <property type="protein sequence ID" value="EYU17693.1"/>
    <property type="molecule type" value="Genomic_DNA"/>
</dbReference>
<keyword evidence="10" id="KW-0067">ATP-binding</keyword>
<dbReference type="Gene3D" id="1.10.10.10">
    <property type="entry name" value="Winged helix-like DNA-binding domain superfamily/Winged helix DNA-binding domain"/>
    <property type="match status" value="1"/>
</dbReference>
<comment type="function">
    <text evidence="1">Confers resistance to late blight (Phytophthora infestans) races carrying the avirulence gene Avr1. Resistance proteins guard the plant against pathogens that contain an appropriate avirulence protein via an indirect interaction with this avirulence protein. That triggers a defense system including the hypersensitive response, which restricts the pathogen growth.</text>
</comment>
<dbReference type="InterPro" id="IPR036388">
    <property type="entry name" value="WH-like_DNA-bd_sf"/>
</dbReference>
<dbReference type="SUPFAM" id="SSF52540">
    <property type="entry name" value="P-loop containing nucleoside triphosphate hydrolases"/>
    <property type="match status" value="1"/>
</dbReference>
<organism evidence="15 16">
    <name type="scientific">Erythranthe guttata</name>
    <name type="common">Yellow monkey flower</name>
    <name type="synonym">Mimulus guttatus</name>
    <dbReference type="NCBI Taxonomy" id="4155"/>
    <lineage>
        <taxon>Eukaryota</taxon>
        <taxon>Viridiplantae</taxon>
        <taxon>Streptophyta</taxon>
        <taxon>Embryophyta</taxon>
        <taxon>Tracheophyta</taxon>
        <taxon>Spermatophyta</taxon>
        <taxon>Magnoliopsida</taxon>
        <taxon>eudicotyledons</taxon>
        <taxon>Gunneridae</taxon>
        <taxon>Pentapetalae</taxon>
        <taxon>asterids</taxon>
        <taxon>lamiids</taxon>
        <taxon>Lamiales</taxon>
        <taxon>Phrymaceae</taxon>
        <taxon>Erythranthe</taxon>
    </lineage>
</organism>
<keyword evidence="4" id="KW-0963">Cytoplasm</keyword>
<evidence type="ECO:0000256" key="6">
    <source>
        <dbReference type="ARBA" id="ARBA00022667"/>
    </source>
</evidence>
<evidence type="ECO:0000256" key="1">
    <source>
        <dbReference type="ARBA" id="ARBA00002074"/>
    </source>
</evidence>
<dbReference type="eggNOG" id="KOG4658">
    <property type="taxonomic scope" value="Eukaryota"/>
</dbReference>
<dbReference type="Pfam" id="PF23559">
    <property type="entry name" value="WHD_DRP"/>
    <property type="match status" value="1"/>
</dbReference>